<keyword evidence="1" id="KW-0472">Membrane</keyword>
<feature type="domain" description="DUF6533" evidence="2">
    <location>
        <begin position="18"/>
        <end position="68"/>
    </location>
</feature>
<protein>
    <recommendedName>
        <fullName evidence="2">DUF6533 domain-containing protein</fullName>
    </recommendedName>
</protein>
<name>A0AAD5YRY1_9AGAR</name>
<keyword evidence="4" id="KW-1185">Reference proteome</keyword>
<dbReference type="InterPro" id="IPR045340">
    <property type="entry name" value="DUF6533"/>
</dbReference>
<reference evidence="3" key="1">
    <citation type="submission" date="2022-07" db="EMBL/GenBank/DDBJ databases">
        <title>Genome Sequence of Leucocoprinus birnbaumii.</title>
        <authorList>
            <person name="Buettner E."/>
        </authorList>
    </citation>
    <scope>NUCLEOTIDE SEQUENCE</scope>
    <source>
        <strain evidence="3">VT141</strain>
    </source>
</reference>
<evidence type="ECO:0000259" key="2">
    <source>
        <dbReference type="Pfam" id="PF20151"/>
    </source>
</evidence>
<evidence type="ECO:0000313" key="4">
    <source>
        <dbReference type="Proteomes" id="UP001213000"/>
    </source>
</evidence>
<feature type="transmembrane region" description="Helical" evidence="1">
    <location>
        <begin position="148"/>
        <end position="168"/>
    </location>
</feature>
<proteinExistence type="predicted"/>
<dbReference type="EMBL" id="JANIEX010001049">
    <property type="protein sequence ID" value="KAJ3561143.1"/>
    <property type="molecule type" value="Genomic_DNA"/>
</dbReference>
<evidence type="ECO:0000313" key="3">
    <source>
        <dbReference type="EMBL" id="KAJ3561143.1"/>
    </source>
</evidence>
<keyword evidence="1" id="KW-0812">Transmembrane</keyword>
<accession>A0AAD5YRY1</accession>
<gene>
    <name evidence="3" type="ORF">NP233_g10375</name>
</gene>
<feature type="transmembrane region" description="Helical" evidence="1">
    <location>
        <begin position="242"/>
        <end position="260"/>
    </location>
</feature>
<evidence type="ECO:0000256" key="1">
    <source>
        <dbReference type="SAM" id="Phobius"/>
    </source>
</evidence>
<sequence>MDPPNIGLEVSHLLAGKYFQLAAFSMLVYDHILTFSQEIVAFKVDKIWLNRFSAVTALFLVNRYATLIQFIIIVTGPILDWGIVSLFFQSIISPTMLPPAHDVPKVSTLCAFRGDDHSRTCSCNTALSVGQLLMILRVYAIYDCNTRIFAFLMVLWVAQMIASVYGLHTGFPAPLSKGLVGCILNGEGPIFPSVWIAPLVTDSAIFLLTINKTKHYLCHFLSLFMSEATVRPLVILVRDGTIYFLVIFVANLLNTLIFFVSDRAQCLCQATTDSAMQSVLDSLSSTEFFRSPCESPSDHPNRFLNWSVALTQEVIYPIIPLATHVPQDPPSVLDTSLN</sequence>
<dbReference type="Proteomes" id="UP001213000">
    <property type="component" value="Unassembled WGS sequence"/>
</dbReference>
<keyword evidence="1" id="KW-1133">Transmembrane helix</keyword>
<dbReference type="AlphaFoldDB" id="A0AAD5YRY1"/>
<comment type="caution">
    <text evidence="3">The sequence shown here is derived from an EMBL/GenBank/DDBJ whole genome shotgun (WGS) entry which is preliminary data.</text>
</comment>
<feature type="transmembrane region" description="Helical" evidence="1">
    <location>
        <begin position="216"/>
        <end position="236"/>
    </location>
</feature>
<feature type="transmembrane region" description="Helical" evidence="1">
    <location>
        <begin position="67"/>
        <end position="88"/>
    </location>
</feature>
<dbReference type="Pfam" id="PF20151">
    <property type="entry name" value="DUF6533"/>
    <property type="match status" value="1"/>
</dbReference>
<organism evidence="3 4">
    <name type="scientific">Leucocoprinus birnbaumii</name>
    <dbReference type="NCBI Taxonomy" id="56174"/>
    <lineage>
        <taxon>Eukaryota</taxon>
        <taxon>Fungi</taxon>
        <taxon>Dikarya</taxon>
        <taxon>Basidiomycota</taxon>
        <taxon>Agaricomycotina</taxon>
        <taxon>Agaricomycetes</taxon>
        <taxon>Agaricomycetidae</taxon>
        <taxon>Agaricales</taxon>
        <taxon>Agaricineae</taxon>
        <taxon>Agaricaceae</taxon>
        <taxon>Leucocoprinus</taxon>
    </lineage>
</organism>
<feature type="transmembrane region" description="Helical" evidence="1">
    <location>
        <begin position="188"/>
        <end position="209"/>
    </location>
</feature>